<organism evidence="1">
    <name type="scientific">Catovirus CTV1</name>
    <dbReference type="NCBI Taxonomy" id="1977631"/>
    <lineage>
        <taxon>Viruses</taxon>
        <taxon>Varidnaviria</taxon>
        <taxon>Bamfordvirae</taxon>
        <taxon>Nucleocytoviricota</taxon>
        <taxon>Megaviricetes</taxon>
        <taxon>Imitervirales</taxon>
        <taxon>Mimiviridae</taxon>
        <taxon>Klosneuvirinae</taxon>
        <taxon>Catovirus</taxon>
    </lineage>
</organism>
<sequence length="259" mass="30944">MENTEDYKRIMGFIVPENKIKEETIISPTGKYKLVISYYKTTGWEYTCGEVFRLSDNILVCKIPRNYCDFYHAFFIKNQEEWLVTGMTYMSQTFVNLDKEQIYHDVVGEMYTETYKKGYSLCWYRMFASPDGNTLAVEACPWGGSYSIYFFDITDISKGWPMLEEEVSDCQESAYSKPPIWNEDNTFTIYNENEYKKLGSKNYHFQDDEYHDLPELQNVDEVTIIDSWYTFERRDNKMVLKSKCESDDKIRWMKKMNEE</sequence>
<evidence type="ECO:0000313" key="1">
    <source>
        <dbReference type="EMBL" id="ARF08618.1"/>
    </source>
</evidence>
<name>A0A1V0SAD9_9VIRU</name>
<reference evidence="1" key="1">
    <citation type="journal article" date="2017" name="Science">
        <title>Giant viruses with an expanded complement of translation system components.</title>
        <authorList>
            <person name="Schulz F."/>
            <person name="Yutin N."/>
            <person name="Ivanova N.N."/>
            <person name="Ortega D.R."/>
            <person name="Lee T.K."/>
            <person name="Vierheilig J."/>
            <person name="Daims H."/>
            <person name="Horn M."/>
            <person name="Wagner M."/>
            <person name="Jensen G.J."/>
            <person name="Kyrpides N.C."/>
            <person name="Koonin E.V."/>
            <person name="Woyke T."/>
        </authorList>
    </citation>
    <scope>NUCLEOTIDE SEQUENCE</scope>
    <source>
        <strain evidence="1">CTV1</strain>
    </source>
</reference>
<gene>
    <name evidence="1" type="ORF">Catovirus_1_668</name>
</gene>
<protein>
    <submittedName>
        <fullName evidence="1">Uncharacterized protein</fullName>
    </submittedName>
</protein>
<proteinExistence type="predicted"/>
<dbReference type="EMBL" id="KY684083">
    <property type="protein sequence ID" value="ARF08618.1"/>
    <property type="molecule type" value="Genomic_DNA"/>
</dbReference>
<accession>A0A1V0SAD9</accession>